<name>A0A8S5UJF3_9CAUD</name>
<protein>
    <submittedName>
        <fullName evidence="2">Major head protein</fullName>
    </submittedName>
</protein>
<keyword evidence="1" id="KW-0175">Coiled coil</keyword>
<evidence type="ECO:0000313" key="2">
    <source>
        <dbReference type="EMBL" id="DAF94530.1"/>
    </source>
</evidence>
<accession>A0A8S5UJF3</accession>
<feature type="coiled-coil region" evidence="1">
    <location>
        <begin position="39"/>
        <end position="66"/>
    </location>
</feature>
<sequence length="166" mass="17703">MTAEEIAAALTTKSFVSKDVFDKTASDLASVKKASKTHETDLASQLEAQRQQIEQLTINGNRHEAARILSDGGISKEAYDTFIDQIVGTDAEKTAATATAIAAAFKAYGTATANKVKADLATGMKAPSGSPSQGMTKDAFMKLTFPEQVKFKTENPNEYAAMFPKS</sequence>
<evidence type="ECO:0000256" key="1">
    <source>
        <dbReference type="SAM" id="Coils"/>
    </source>
</evidence>
<dbReference type="EMBL" id="BK016093">
    <property type="protein sequence ID" value="DAF94530.1"/>
    <property type="molecule type" value="Genomic_DNA"/>
</dbReference>
<proteinExistence type="predicted"/>
<organism evidence="2">
    <name type="scientific">Siphoviridae sp. ctTDf8</name>
    <dbReference type="NCBI Taxonomy" id="2825517"/>
    <lineage>
        <taxon>Viruses</taxon>
        <taxon>Duplodnaviria</taxon>
        <taxon>Heunggongvirae</taxon>
        <taxon>Uroviricota</taxon>
        <taxon>Caudoviricetes</taxon>
    </lineage>
</organism>
<reference evidence="2" key="1">
    <citation type="journal article" date="2021" name="Proc. Natl. Acad. Sci. U.S.A.">
        <title>A Catalog of Tens of Thousands of Viruses from Human Metagenomes Reveals Hidden Associations with Chronic Diseases.</title>
        <authorList>
            <person name="Tisza M.J."/>
            <person name="Buck C.B."/>
        </authorList>
    </citation>
    <scope>NUCLEOTIDE SEQUENCE</scope>
    <source>
        <strain evidence="2">CtTDf8</strain>
    </source>
</reference>